<dbReference type="NCBIfam" id="TIGR02436">
    <property type="entry name" value="four helix bundle protein"/>
    <property type="match status" value="1"/>
</dbReference>
<organism evidence="1">
    <name type="scientific">uncultured Lysobacter sp</name>
    <dbReference type="NCBI Taxonomy" id="271060"/>
    <lineage>
        <taxon>Bacteria</taxon>
        <taxon>Pseudomonadati</taxon>
        <taxon>Pseudomonadota</taxon>
        <taxon>Gammaproteobacteria</taxon>
        <taxon>Lysobacterales</taxon>
        <taxon>Lysobacteraceae</taxon>
        <taxon>Lysobacter</taxon>
        <taxon>environmental samples</taxon>
    </lineage>
</organism>
<dbReference type="EMBL" id="CADCUA010000162">
    <property type="protein sequence ID" value="CAA9308865.1"/>
    <property type="molecule type" value="Genomic_DNA"/>
</dbReference>
<dbReference type="PANTHER" id="PTHR38471">
    <property type="entry name" value="FOUR HELIX BUNDLE PROTEIN"/>
    <property type="match status" value="1"/>
</dbReference>
<reference evidence="1" key="1">
    <citation type="submission" date="2020-02" db="EMBL/GenBank/DDBJ databases">
        <authorList>
            <person name="Meier V. D."/>
        </authorList>
    </citation>
    <scope>NUCLEOTIDE SEQUENCE</scope>
    <source>
        <strain evidence="1">AVDCRST_MAG71</strain>
    </source>
</reference>
<dbReference type="CDD" id="cd16377">
    <property type="entry name" value="23S_rRNA_IVP_like"/>
    <property type="match status" value="1"/>
</dbReference>
<evidence type="ECO:0000313" key="1">
    <source>
        <dbReference type="EMBL" id="CAA9308865.1"/>
    </source>
</evidence>
<proteinExistence type="predicted"/>
<evidence type="ECO:0008006" key="2">
    <source>
        <dbReference type="Google" id="ProtNLM"/>
    </source>
</evidence>
<gene>
    <name evidence="1" type="ORF">AVDCRST_MAG71-556</name>
</gene>
<dbReference type="AlphaFoldDB" id="A0A6J4KMA6"/>
<dbReference type="Gene3D" id="1.20.1440.60">
    <property type="entry name" value="23S rRNA-intervening sequence"/>
    <property type="match status" value="1"/>
</dbReference>
<dbReference type="InterPro" id="IPR012657">
    <property type="entry name" value="23S_rRNA-intervening_sequence"/>
</dbReference>
<dbReference type="SUPFAM" id="SSF158446">
    <property type="entry name" value="IVS-encoded protein-like"/>
    <property type="match status" value="1"/>
</dbReference>
<accession>A0A6J4KMA6</accession>
<protein>
    <recommendedName>
        <fullName evidence="2">Four helix bundle protein</fullName>
    </recommendedName>
</protein>
<dbReference type="PANTHER" id="PTHR38471:SF2">
    <property type="entry name" value="FOUR HELIX BUNDLE PROTEIN"/>
    <property type="match status" value="1"/>
</dbReference>
<dbReference type="InterPro" id="IPR036583">
    <property type="entry name" value="23S_rRNA_IVS_sf"/>
</dbReference>
<dbReference type="Pfam" id="PF05635">
    <property type="entry name" value="23S_rRNA_IVP"/>
    <property type="match status" value="1"/>
</dbReference>
<name>A0A6J4KMA6_9GAMM</name>
<sequence length="136" mass="14900">MTVDFRDLRVWEEAMRLAEAVYSLTGGFPADERFGLAAQLKRAAVSVPSCIAEGNARGFTRDYLRFLSMAKGSLAEIQTQLLLAQRLGIAPAERVDAVLQQAGCVGMLLQSLRRSLNLKLSQSSSSPFPIPHSRSF</sequence>